<evidence type="ECO:0000256" key="1">
    <source>
        <dbReference type="SAM" id="MobiDB-lite"/>
    </source>
</evidence>
<evidence type="ECO:0000313" key="2">
    <source>
        <dbReference type="EMBL" id="GJS77356.1"/>
    </source>
</evidence>
<reference evidence="2" key="2">
    <citation type="submission" date="2022-01" db="EMBL/GenBank/DDBJ databases">
        <authorList>
            <person name="Yamashiro T."/>
            <person name="Shiraishi A."/>
            <person name="Satake H."/>
            <person name="Nakayama K."/>
        </authorList>
    </citation>
    <scope>NUCLEOTIDE SEQUENCE</scope>
</reference>
<evidence type="ECO:0000313" key="3">
    <source>
        <dbReference type="Proteomes" id="UP001151760"/>
    </source>
</evidence>
<comment type="caution">
    <text evidence="2">The sequence shown here is derived from an EMBL/GenBank/DDBJ whole genome shotgun (WGS) entry which is preliminary data.</text>
</comment>
<feature type="region of interest" description="Disordered" evidence="1">
    <location>
        <begin position="1"/>
        <end position="29"/>
    </location>
</feature>
<protein>
    <submittedName>
        <fullName evidence="2">Uncharacterized protein</fullName>
    </submittedName>
</protein>
<accession>A0ABQ4YK53</accession>
<gene>
    <name evidence="2" type="ORF">Tco_0727237</name>
</gene>
<proteinExistence type="predicted"/>
<organism evidence="2 3">
    <name type="scientific">Tanacetum coccineum</name>
    <dbReference type="NCBI Taxonomy" id="301880"/>
    <lineage>
        <taxon>Eukaryota</taxon>
        <taxon>Viridiplantae</taxon>
        <taxon>Streptophyta</taxon>
        <taxon>Embryophyta</taxon>
        <taxon>Tracheophyta</taxon>
        <taxon>Spermatophyta</taxon>
        <taxon>Magnoliopsida</taxon>
        <taxon>eudicotyledons</taxon>
        <taxon>Gunneridae</taxon>
        <taxon>Pentapetalae</taxon>
        <taxon>asterids</taxon>
        <taxon>campanulids</taxon>
        <taxon>Asterales</taxon>
        <taxon>Asteraceae</taxon>
        <taxon>Asteroideae</taxon>
        <taxon>Anthemideae</taxon>
        <taxon>Anthemidinae</taxon>
        <taxon>Tanacetum</taxon>
    </lineage>
</organism>
<feature type="compositionally biased region" description="Basic and acidic residues" evidence="1">
    <location>
        <begin position="1"/>
        <end position="11"/>
    </location>
</feature>
<sequence length="212" mass="24322">MGKENMKESVPRDLPPTPFLGHLNEQMGSPYRTRETVHMIGNPKEIHNEKSQEDKGDMEVVVPPCIPLGLVHDKDKIVREKEQDYDIPLNDSVMQPLTPQTIHITQPDDDYVAPATNPMSNKQLNKFEEEFSHITEVAEKEYDNPVIKTYDCKTFIRKLLHQVSQSSREMKFQQQYGSNLSFPYPVAIHGVHCYSHSHLISNEGRNTLLLGK</sequence>
<dbReference type="EMBL" id="BQNB010010441">
    <property type="protein sequence ID" value="GJS77356.1"/>
    <property type="molecule type" value="Genomic_DNA"/>
</dbReference>
<keyword evidence="3" id="KW-1185">Reference proteome</keyword>
<reference evidence="2" key="1">
    <citation type="journal article" date="2022" name="Int. J. Mol. Sci.">
        <title>Draft Genome of Tanacetum Coccineum: Genomic Comparison of Closely Related Tanacetum-Family Plants.</title>
        <authorList>
            <person name="Yamashiro T."/>
            <person name="Shiraishi A."/>
            <person name="Nakayama K."/>
            <person name="Satake H."/>
        </authorList>
    </citation>
    <scope>NUCLEOTIDE SEQUENCE</scope>
</reference>
<name>A0ABQ4YK53_9ASTR</name>
<dbReference type="Proteomes" id="UP001151760">
    <property type="component" value="Unassembled WGS sequence"/>
</dbReference>